<proteinExistence type="predicted"/>
<accession>A0A084WE63</accession>
<gene>
    <name evidence="1" type="ORF">ZHAS_00016711</name>
</gene>
<dbReference type="AlphaFoldDB" id="A0A084WE63"/>
<dbReference type="EnsemblMetazoa" id="ASIC016711-RA">
    <property type="protein sequence ID" value="ASIC016711-PA"/>
    <property type="gene ID" value="ASIC016711"/>
</dbReference>
<sequence length="166" mass="17449">MNHGRSGALVRFAGRSQRTLAVASVTPAPTCEAAKQSVPGPPSPTAKRAHALPVPLALVAAGCCCGVRWCMREKVPLPYYPHPLPAAPMELGGEVFTMGLALKLQKVPPGSTVDFSDFRRENSNTAAFVSDWDSYQVSSPGCAWGAQAGAKAKNRCISPRGGFRAA</sequence>
<evidence type="ECO:0000313" key="2">
    <source>
        <dbReference type="EnsemblMetazoa" id="ASIC016711-PA"/>
    </source>
</evidence>
<keyword evidence="3" id="KW-1185">Reference proteome</keyword>
<dbReference type="EMBL" id="KE525341">
    <property type="protein sequence ID" value="KFB48507.1"/>
    <property type="molecule type" value="Genomic_DNA"/>
</dbReference>
<evidence type="ECO:0000313" key="3">
    <source>
        <dbReference type="Proteomes" id="UP000030765"/>
    </source>
</evidence>
<dbReference type="EMBL" id="ATLV01023160">
    <property type="status" value="NOT_ANNOTATED_CDS"/>
    <property type="molecule type" value="Genomic_DNA"/>
</dbReference>
<dbReference type="VEuPathDB" id="VectorBase:ASIC016711"/>
<protein>
    <submittedName>
        <fullName evidence="1 2">Uncharacterized protein</fullName>
    </submittedName>
</protein>
<reference evidence="2" key="2">
    <citation type="submission" date="2020-05" db="UniProtKB">
        <authorList>
            <consortium name="EnsemblMetazoa"/>
        </authorList>
    </citation>
    <scope>IDENTIFICATION</scope>
</reference>
<evidence type="ECO:0000313" key="1">
    <source>
        <dbReference type="EMBL" id="KFB48507.1"/>
    </source>
</evidence>
<dbReference type="Proteomes" id="UP000030765">
    <property type="component" value="Unassembled WGS sequence"/>
</dbReference>
<reference evidence="1 3" key="1">
    <citation type="journal article" date="2014" name="BMC Genomics">
        <title>Genome sequence of Anopheles sinensis provides insight into genetics basis of mosquito competence for malaria parasites.</title>
        <authorList>
            <person name="Zhou D."/>
            <person name="Zhang D."/>
            <person name="Ding G."/>
            <person name="Shi L."/>
            <person name="Hou Q."/>
            <person name="Ye Y."/>
            <person name="Xu Y."/>
            <person name="Zhou H."/>
            <person name="Xiong C."/>
            <person name="Li S."/>
            <person name="Yu J."/>
            <person name="Hong S."/>
            <person name="Yu X."/>
            <person name="Zou P."/>
            <person name="Chen C."/>
            <person name="Chang X."/>
            <person name="Wang W."/>
            <person name="Lv Y."/>
            <person name="Sun Y."/>
            <person name="Ma L."/>
            <person name="Shen B."/>
            <person name="Zhu C."/>
        </authorList>
    </citation>
    <scope>NUCLEOTIDE SEQUENCE [LARGE SCALE GENOMIC DNA]</scope>
</reference>
<organism evidence="1">
    <name type="scientific">Anopheles sinensis</name>
    <name type="common">Mosquito</name>
    <dbReference type="NCBI Taxonomy" id="74873"/>
    <lineage>
        <taxon>Eukaryota</taxon>
        <taxon>Metazoa</taxon>
        <taxon>Ecdysozoa</taxon>
        <taxon>Arthropoda</taxon>
        <taxon>Hexapoda</taxon>
        <taxon>Insecta</taxon>
        <taxon>Pterygota</taxon>
        <taxon>Neoptera</taxon>
        <taxon>Endopterygota</taxon>
        <taxon>Diptera</taxon>
        <taxon>Nematocera</taxon>
        <taxon>Culicoidea</taxon>
        <taxon>Culicidae</taxon>
        <taxon>Anophelinae</taxon>
        <taxon>Anopheles</taxon>
    </lineage>
</organism>
<name>A0A084WE63_ANOSI</name>